<proteinExistence type="predicted"/>
<organism evidence="2 3">
    <name type="scientific">Streptomyces cinereoruber</name>
    <dbReference type="NCBI Taxonomy" id="67260"/>
    <lineage>
        <taxon>Bacteria</taxon>
        <taxon>Bacillati</taxon>
        <taxon>Actinomycetota</taxon>
        <taxon>Actinomycetes</taxon>
        <taxon>Kitasatosporales</taxon>
        <taxon>Streptomycetaceae</taxon>
        <taxon>Streptomyces</taxon>
    </lineage>
</organism>
<feature type="region of interest" description="Disordered" evidence="1">
    <location>
        <begin position="117"/>
        <end position="218"/>
    </location>
</feature>
<gene>
    <name evidence="2" type="ORF">CP977_01635</name>
</gene>
<evidence type="ECO:0000256" key="1">
    <source>
        <dbReference type="SAM" id="MobiDB-lite"/>
    </source>
</evidence>
<sequence>MPNGPSRATTTPLEPPTARVPGRVWTVRLTGHSDRTASVTCTSPCRMPARSRDLTALRAFAARHAAAHAKAAVVRPDATCHCRAERCEAHSREKTPCAGGRLLILRHDPVARAAGGRTGTRLVGRRPRLPADPPPATRTGEAPAAVVPGNPGHPVRPPAVSGGFPGGGRARIATDSDRRGFQPQEPVGTPTTWIGRPRSTGRQASGRTRTAPAAVPRP</sequence>
<keyword evidence="3" id="KW-1185">Reference proteome</keyword>
<name>A0ABX6BQU3_9ACTN</name>
<evidence type="ECO:0000313" key="3">
    <source>
        <dbReference type="Proteomes" id="UP000326029"/>
    </source>
</evidence>
<dbReference type="EMBL" id="CP023693">
    <property type="protein sequence ID" value="QEV36573.1"/>
    <property type="molecule type" value="Genomic_DNA"/>
</dbReference>
<reference evidence="2 3" key="1">
    <citation type="submission" date="2017-09" db="EMBL/GenBank/DDBJ databases">
        <authorList>
            <person name="Lee N."/>
            <person name="Cho B.-K."/>
        </authorList>
    </citation>
    <scope>NUCLEOTIDE SEQUENCE [LARGE SCALE GENOMIC DNA]</scope>
    <source>
        <strain evidence="2 3">ATCC 19740</strain>
    </source>
</reference>
<evidence type="ECO:0000313" key="2">
    <source>
        <dbReference type="EMBL" id="QEV36573.1"/>
    </source>
</evidence>
<dbReference type="Proteomes" id="UP000326029">
    <property type="component" value="Chromosome"/>
</dbReference>
<accession>A0ABX6BQU3</accession>
<protein>
    <submittedName>
        <fullName evidence="2">Uncharacterized protein</fullName>
    </submittedName>
</protein>